<protein>
    <submittedName>
        <fullName evidence="2">CamS sex pheromone</fullName>
    </submittedName>
</protein>
<dbReference type="Gene3D" id="3.10.570.10">
    <property type="entry name" value="sex pheromone staph- cam373 precursor domain"/>
    <property type="match status" value="1"/>
</dbReference>
<dbReference type="AlphaFoldDB" id="A0A2K9J024"/>
<evidence type="ECO:0000313" key="2">
    <source>
        <dbReference type="EMBL" id="AUJ25308.1"/>
    </source>
</evidence>
<dbReference type="PROSITE" id="PS51257">
    <property type="entry name" value="PROKAR_LIPOPROTEIN"/>
    <property type="match status" value="1"/>
</dbReference>
<dbReference type="RefSeq" id="WP_237342699.1">
    <property type="nucleotide sequence ID" value="NZ_CP018622.1"/>
</dbReference>
<sequence length="369" mass="41997">MKKTMIWFIGALLLLTSCAPNMNEEEVLQEKESNSNEEQAIVPSYQLSDDNYKMIIPFKPGKARGVIVSQVANRLDIDEVEEGLRRHSKSVFDPKKYLFQEGQYIDEETVIEWIDALNPKKKEGGSEKYHRENPRYLSHILEQNYLAKKDDNTVSLAGVSIGIAMKSTYQFQTETGGPTYEEDISKSEMMKQANKIANKLLEDIRKIEGLENVPIMMAIYREEDQSSPVPGNFVAKTNIPADSSSVGEWDSIKEKYVLFPSEEGKKDYFEDHELVTNFGKEIASYFPNYVGVVGEGFYVNDELQKMTLEIPIEFYGKGEVVGFTQYAYGLVQEMFSDHYGLEVKITSSDKLESIIYRNPGSKKPTVNIL</sequence>
<reference evidence="3" key="1">
    <citation type="submission" date="2016-11" db="EMBL/GenBank/DDBJ databases">
        <title>Complete genome sequence of Virgibacillus pantothenticus 21D, a halophilic bacterium isolated from the deep hypersaline anoxic basin Discovery in the Mediterranean Sea.</title>
        <authorList>
            <person name="Zeaiter Z."/>
            <person name="Booth J.M."/>
            <person name="Prosdocimi E.M."/>
            <person name="Mapelli F."/>
            <person name="Fusi M."/>
            <person name="Daffonchio D."/>
            <person name="Borin S."/>
            <person name="Crotti E."/>
        </authorList>
    </citation>
    <scope>NUCLEOTIDE SEQUENCE [LARGE SCALE GENOMIC DNA]</scope>
    <source>
        <strain evidence="3">21D</strain>
    </source>
</reference>
<dbReference type="KEGG" id="vpn:A21D_02244"/>
<dbReference type="STRING" id="302167.GCA_900166595_00987"/>
<feature type="chain" id="PRO_5038938447" evidence="1">
    <location>
        <begin position="23"/>
        <end position="369"/>
    </location>
</feature>
<keyword evidence="1" id="KW-0732">Signal</keyword>
<dbReference type="InterPro" id="IPR011426">
    <property type="entry name" value="CamS"/>
</dbReference>
<feature type="signal peptide" evidence="1">
    <location>
        <begin position="1"/>
        <end position="22"/>
    </location>
</feature>
<evidence type="ECO:0000313" key="3">
    <source>
        <dbReference type="Proteomes" id="UP000234237"/>
    </source>
</evidence>
<name>A0A2K9J024_9BACI</name>
<accession>A0A2K9J024</accession>
<dbReference type="Proteomes" id="UP000234237">
    <property type="component" value="Chromosome"/>
</dbReference>
<organism evidence="2 3">
    <name type="scientific">Virgibacillus dokdonensis</name>
    <dbReference type="NCBI Taxonomy" id="302167"/>
    <lineage>
        <taxon>Bacteria</taxon>
        <taxon>Bacillati</taxon>
        <taxon>Bacillota</taxon>
        <taxon>Bacilli</taxon>
        <taxon>Bacillales</taxon>
        <taxon>Bacillaceae</taxon>
        <taxon>Virgibacillus</taxon>
    </lineage>
</organism>
<proteinExistence type="predicted"/>
<dbReference type="CDD" id="cd13440">
    <property type="entry name" value="CamS_repeat_2"/>
    <property type="match status" value="1"/>
</dbReference>
<gene>
    <name evidence="2" type="ORF">A21D_02244</name>
</gene>
<dbReference type="EMBL" id="CP018622">
    <property type="protein sequence ID" value="AUJ25308.1"/>
    <property type="molecule type" value="Genomic_DNA"/>
</dbReference>
<dbReference type="CDD" id="cd13441">
    <property type="entry name" value="CamS_repeat_1"/>
    <property type="match status" value="1"/>
</dbReference>
<evidence type="ECO:0000256" key="1">
    <source>
        <dbReference type="SAM" id="SignalP"/>
    </source>
</evidence>
<dbReference type="Pfam" id="PF07537">
    <property type="entry name" value="CamS"/>
    <property type="match status" value="1"/>
</dbReference>
<dbReference type="PIRSF" id="PIRSF012509">
    <property type="entry name" value="CamS"/>
    <property type="match status" value="1"/>
</dbReference>